<dbReference type="RefSeq" id="WP_165093588.1">
    <property type="nucleotide sequence ID" value="NZ_CP049056.1"/>
</dbReference>
<organism evidence="7 8">
    <name type="scientific">Pikeienuella piscinae</name>
    <dbReference type="NCBI Taxonomy" id="2748098"/>
    <lineage>
        <taxon>Bacteria</taxon>
        <taxon>Pseudomonadati</taxon>
        <taxon>Pseudomonadota</taxon>
        <taxon>Alphaproteobacteria</taxon>
        <taxon>Rhodobacterales</taxon>
        <taxon>Paracoccaceae</taxon>
        <taxon>Pikeienuella</taxon>
    </lineage>
</organism>
<sequence>MSDYTAGLAPGVLPDPVTDRQFYDGVPARRLLAFLIDVVLVWGIALIVGILTLGIGFFILGFVIAVVDFIYRVATISNRSATPGMRFAGIELRQRDGARFDLFHAIGHTLLFYVAISFIVVQLVSVALMAGSAMGRGLHDLPFGSTMINSPA</sequence>
<dbReference type="EMBL" id="CP049056">
    <property type="protein sequence ID" value="QIE54000.1"/>
    <property type="molecule type" value="Genomic_DNA"/>
</dbReference>
<feature type="transmembrane region" description="Helical" evidence="5">
    <location>
        <begin position="39"/>
        <end position="71"/>
    </location>
</feature>
<evidence type="ECO:0000259" key="6">
    <source>
        <dbReference type="Pfam" id="PF06271"/>
    </source>
</evidence>
<proteinExistence type="predicted"/>
<name>A0A7L5BSD9_9RHOB</name>
<feature type="transmembrane region" description="Helical" evidence="5">
    <location>
        <begin position="110"/>
        <end position="134"/>
    </location>
</feature>
<keyword evidence="3 5" id="KW-1133">Transmembrane helix</keyword>
<keyword evidence="8" id="KW-1185">Reference proteome</keyword>
<evidence type="ECO:0000313" key="7">
    <source>
        <dbReference type="EMBL" id="QIE54000.1"/>
    </source>
</evidence>
<evidence type="ECO:0000313" key="8">
    <source>
        <dbReference type="Proteomes" id="UP000503336"/>
    </source>
</evidence>
<protein>
    <submittedName>
        <fullName evidence="7">RDD family protein</fullName>
    </submittedName>
</protein>
<gene>
    <name evidence="7" type="ORF">G5B40_00225</name>
</gene>
<evidence type="ECO:0000256" key="1">
    <source>
        <dbReference type="ARBA" id="ARBA00004141"/>
    </source>
</evidence>
<evidence type="ECO:0000256" key="5">
    <source>
        <dbReference type="SAM" id="Phobius"/>
    </source>
</evidence>
<evidence type="ECO:0000256" key="4">
    <source>
        <dbReference type="ARBA" id="ARBA00023136"/>
    </source>
</evidence>
<feature type="domain" description="RDD" evidence="6">
    <location>
        <begin position="27"/>
        <end position="141"/>
    </location>
</feature>
<keyword evidence="2 5" id="KW-0812">Transmembrane</keyword>
<dbReference type="AlphaFoldDB" id="A0A7L5BSD9"/>
<comment type="subcellular location">
    <subcellularLocation>
        <location evidence="1">Membrane</location>
        <topology evidence="1">Multi-pass membrane protein</topology>
    </subcellularLocation>
</comment>
<dbReference type="Proteomes" id="UP000503336">
    <property type="component" value="Chromosome"/>
</dbReference>
<dbReference type="KEGG" id="hdh:G5B40_00225"/>
<evidence type="ECO:0000256" key="3">
    <source>
        <dbReference type="ARBA" id="ARBA00022989"/>
    </source>
</evidence>
<reference evidence="7 8" key="1">
    <citation type="submission" date="2020-02" db="EMBL/GenBank/DDBJ databases">
        <title>complete genome sequence of Rhodobacteraceae bacterium.</title>
        <authorList>
            <person name="Park J."/>
            <person name="Kim Y.-S."/>
            <person name="Kim K.-H."/>
        </authorList>
    </citation>
    <scope>NUCLEOTIDE SEQUENCE [LARGE SCALE GENOMIC DNA]</scope>
    <source>
        <strain evidence="7 8">RR4-56</strain>
    </source>
</reference>
<accession>A0A7L5BSD9</accession>
<keyword evidence="4 5" id="KW-0472">Membrane</keyword>
<dbReference type="Pfam" id="PF06271">
    <property type="entry name" value="RDD"/>
    <property type="match status" value="1"/>
</dbReference>
<dbReference type="GO" id="GO:0016020">
    <property type="term" value="C:membrane"/>
    <property type="evidence" value="ECO:0007669"/>
    <property type="project" value="UniProtKB-SubCell"/>
</dbReference>
<evidence type="ECO:0000256" key="2">
    <source>
        <dbReference type="ARBA" id="ARBA00022692"/>
    </source>
</evidence>
<dbReference type="InterPro" id="IPR010432">
    <property type="entry name" value="RDD"/>
</dbReference>